<dbReference type="KEGG" id="cvt:B843_12560"/>
<dbReference type="HOGENOM" id="CLU_124443_0_0_11"/>
<reference evidence="1 2" key="1">
    <citation type="submission" date="2013-02" db="EMBL/GenBank/DDBJ databases">
        <title>The complete genome sequence of Corynebacterium vitaeruminis DSM 20294.</title>
        <authorList>
            <person name="Ruckert C."/>
            <person name="Albersmeier A."/>
            <person name="Kalinowski J."/>
        </authorList>
    </citation>
    <scope>NUCLEOTIDE SEQUENCE [LARGE SCALE GENOMIC DNA]</scope>
    <source>
        <strain evidence="2">ATCC 10234</strain>
    </source>
</reference>
<dbReference type="Proteomes" id="UP000019222">
    <property type="component" value="Chromosome"/>
</dbReference>
<proteinExistence type="predicted"/>
<name>W5YBJ3_9CORY</name>
<dbReference type="eggNOG" id="ENOG50323RQ">
    <property type="taxonomic scope" value="Bacteria"/>
</dbReference>
<dbReference type="EMBL" id="CP004353">
    <property type="protein sequence ID" value="AHI23888.1"/>
    <property type="molecule type" value="Genomic_DNA"/>
</dbReference>
<evidence type="ECO:0008006" key="3">
    <source>
        <dbReference type="Google" id="ProtNLM"/>
    </source>
</evidence>
<dbReference type="PATRIC" id="fig|1224164.3.peg.2537"/>
<sequence>MMQRSGEISHRLTRARTLGQWRAGAIARRDLCDADFILVTASRFHGNPAGYPCPVCEGKDLRIVYWVYGDELGKASSTARSMEEIEAFVAEGKTFRVHTVEVCPSCRWNHLLSEVTVTNGGASDGG</sequence>
<dbReference type="STRING" id="1224164.B843_12560"/>
<accession>W5YBJ3</accession>
<dbReference type="Pfam" id="PF17249">
    <property type="entry name" value="DUF5318"/>
    <property type="match status" value="1"/>
</dbReference>
<evidence type="ECO:0000313" key="1">
    <source>
        <dbReference type="EMBL" id="AHI23888.1"/>
    </source>
</evidence>
<dbReference type="AlphaFoldDB" id="W5YBJ3"/>
<organism evidence="1 2">
    <name type="scientific">Corynebacterium vitaeruminis DSM 20294</name>
    <dbReference type="NCBI Taxonomy" id="1224164"/>
    <lineage>
        <taxon>Bacteria</taxon>
        <taxon>Bacillati</taxon>
        <taxon>Actinomycetota</taxon>
        <taxon>Actinomycetes</taxon>
        <taxon>Mycobacteriales</taxon>
        <taxon>Corynebacteriaceae</taxon>
        <taxon>Corynebacterium</taxon>
    </lineage>
</organism>
<keyword evidence="2" id="KW-1185">Reference proteome</keyword>
<dbReference type="InterPro" id="IPR035169">
    <property type="entry name" value="DUF5318"/>
</dbReference>
<dbReference type="RefSeq" id="WP_025253864.1">
    <property type="nucleotide sequence ID" value="NZ_CP004353.1"/>
</dbReference>
<protein>
    <recommendedName>
        <fullName evidence="3">DUF5318 domain-containing protein</fullName>
    </recommendedName>
</protein>
<gene>
    <name evidence="1" type="ORF">B843_12560</name>
</gene>
<evidence type="ECO:0000313" key="2">
    <source>
        <dbReference type="Proteomes" id="UP000019222"/>
    </source>
</evidence>